<dbReference type="CDD" id="cd00958">
    <property type="entry name" value="DhnA"/>
    <property type="match status" value="1"/>
</dbReference>
<keyword evidence="3" id="KW-0704">Schiff base</keyword>
<dbReference type="PIRSF" id="PIRSF038992">
    <property type="entry name" value="Aldolase_Ia"/>
    <property type="match status" value="1"/>
</dbReference>
<dbReference type="GO" id="GO:0004332">
    <property type="term" value="F:fructose-bisphosphate aldolase activity"/>
    <property type="evidence" value="ECO:0007669"/>
    <property type="project" value="UniProtKB-EC"/>
</dbReference>
<organism evidence="4">
    <name type="scientific">bioreactor metagenome</name>
    <dbReference type="NCBI Taxonomy" id="1076179"/>
    <lineage>
        <taxon>unclassified sequences</taxon>
        <taxon>metagenomes</taxon>
        <taxon>ecological metagenomes</taxon>
    </lineage>
</organism>
<evidence type="ECO:0000256" key="1">
    <source>
        <dbReference type="ARBA" id="ARBA00013068"/>
    </source>
</evidence>
<dbReference type="InterPro" id="IPR013785">
    <property type="entry name" value="Aldolase_TIM"/>
</dbReference>
<dbReference type="InterPro" id="IPR041720">
    <property type="entry name" value="FbaB-like"/>
</dbReference>
<evidence type="ECO:0000256" key="2">
    <source>
        <dbReference type="ARBA" id="ARBA00023239"/>
    </source>
</evidence>
<sequence length="319" mass="34684">MISGKDKVNLCRRTENYTIMSDVKVPLDVPKSMRDVYIANYDLITAGSGRLMLFAGDQKIEHLNDDFYGAGIPEDDADPEHLFRIASKANIGVLAAQLGLIVRYAMDYPEVPYLVKMNSKSHLVNVSQKDPVSPQLWTVEQVVEIAQEHNLKIAGIGYTIYLGSENEAEMLAEAAQLINEAHFYGLLTVLWIYPRGKAVGDEKDPHLIAGAAGVAACLGSDFVKVNAPKKDGRSSPELLREAVLAAGRTKLVCAGGSATTEEKFIRELYEQISIGGASGNATGRNIHQKSLDDAVKFCNAIYAVTVEGKSAEEALKLLK</sequence>
<proteinExistence type="predicted"/>
<dbReference type="NCBIfam" id="NF005321">
    <property type="entry name" value="PRK06852.1"/>
    <property type="match status" value="1"/>
</dbReference>
<accession>A0A644UG19</accession>
<dbReference type="SUPFAM" id="SSF51569">
    <property type="entry name" value="Aldolase"/>
    <property type="match status" value="1"/>
</dbReference>
<protein>
    <recommendedName>
        <fullName evidence="1">fructose-bisphosphate aldolase</fullName>
        <ecNumber evidence="1">4.1.2.13</ecNumber>
    </recommendedName>
</protein>
<dbReference type="Gene3D" id="3.20.20.70">
    <property type="entry name" value="Aldolase class I"/>
    <property type="match status" value="1"/>
</dbReference>
<comment type="caution">
    <text evidence="4">The sequence shown here is derived from an EMBL/GenBank/DDBJ whole genome shotgun (WGS) entry which is preliminary data.</text>
</comment>
<dbReference type="InterPro" id="IPR002915">
    <property type="entry name" value="DeoC/FbaB/LacD_aldolase"/>
</dbReference>
<dbReference type="EMBL" id="VSSQ01000111">
    <property type="protein sequence ID" value="MPL77935.1"/>
    <property type="molecule type" value="Genomic_DNA"/>
</dbReference>
<gene>
    <name evidence="4" type="primary">fbaB_1</name>
    <name evidence="4" type="ORF">SDC9_23795</name>
</gene>
<evidence type="ECO:0000313" key="4">
    <source>
        <dbReference type="EMBL" id="MPL77935.1"/>
    </source>
</evidence>
<dbReference type="EC" id="4.1.2.13" evidence="1"/>
<dbReference type="PANTHER" id="PTHR47916">
    <property type="entry name" value="FRUCTOSE-BISPHOSPHATE ALDOLASE CLASS 1"/>
    <property type="match status" value="1"/>
</dbReference>
<keyword evidence="2 4" id="KW-0456">Lyase</keyword>
<dbReference type="Pfam" id="PF01791">
    <property type="entry name" value="DeoC"/>
    <property type="match status" value="1"/>
</dbReference>
<dbReference type="InterPro" id="IPR050456">
    <property type="entry name" value="DeoC/FbaB_aldolase"/>
</dbReference>
<dbReference type="PANTHER" id="PTHR47916:SF4">
    <property type="entry name" value="FRUCTOSE-BISPHOSPHATE ALDOLASE CLASS 1"/>
    <property type="match status" value="1"/>
</dbReference>
<dbReference type="SMART" id="SM01133">
    <property type="entry name" value="DeoC"/>
    <property type="match status" value="1"/>
</dbReference>
<reference evidence="4" key="1">
    <citation type="submission" date="2019-08" db="EMBL/GenBank/DDBJ databases">
        <authorList>
            <person name="Kucharzyk K."/>
            <person name="Murdoch R.W."/>
            <person name="Higgins S."/>
            <person name="Loffler F."/>
        </authorList>
    </citation>
    <scope>NUCLEOTIDE SEQUENCE</scope>
</reference>
<dbReference type="AlphaFoldDB" id="A0A644UG19"/>
<name>A0A644UG19_9ZZZZ</name>
<evidence type="ECO:0000256" key="3">
    <source>
        <dbReference type="ARBA" id="ARBA00023270"/>
    </source>
</evidence>